<dbReference type="AlphaFoldDB" id="A0A0A1F7N7"/>
<evidence type="ECO:0000313" key="1">
    <source>
        <dbReference type="EMBL" id="AIY40546.1"/>
    </source>
</evidence>
<organism evidence="1 2">
    <name type="scientific">Collimonas arenae</name>
    <dbReference type="NCBI Taxonomy" id="279058"/>
    <lineage>
        <taxon>Bacteria</taxon>
        <taxon>Pseudomonadati</taxon>
        <taxon>Pseudomonadota</taxon>
        <taxon>Betaproteobacteria</taxon>
        <taxon>Burkholderiales</taxon>
        <taxon>Oxalobacteraceae</taxon>
        <taxon>Collimonas</taxon>
    </lineage>
</organism>
<keyword evidence="2" id="KW-1185">Reference proteome</keyword>
<gene>
    <name evidence="1" type="ORF">LT85_1388</name>
</gene>
<dbReference type="EMBL" id="CP009962">
    <property type="protein sequence ID" value="AIY40546.1"/>
    <property type="molecule type" value="Genomic_DNA"/>
</dbReference>
<name>A0A0A1F7N7_9BURK</name>
<dbReference type="KEGG" id="care:LT85_1388"/>
<evidence type="ECO:0000313" key="2">
    <source>
        <dbReference type="Proteomes" id="UP000030302"/>
    </source>
</evidence>
<accession>A0A0A1F7N7</accession>
<proteinExistence type="predicted"/>
<dbReference type="Proteomes" id="UP000030302">
    <property type="component" value="Chromosome"/>
</dbReference>
<reference evidence="2" key="1">
    <citation type="journal article" date="2014" name="Soil Biol. Biochem.">
        <title>Structure and function of bacterial communities in ageing soils: Insights from the Mendocino ecological staircase.</title>
        <authorList>
            <person name="Uroz S."/>
            <person name="Tech J.J."/>
            <person name="Sawaya N.A."/>
            <person name="Frey-Klett P."/>
            <person name="Leveau J.H.J."/>
        </authorList>
    </citation>
    <scope>NUCLEOTIDE SEQUENCE [LARGE SCALE GENOMIC DNA]</scope>
    <source>
        <strain evidence="2">Cal35</strain>
    </source>
</reference>
<dbReference type="HOGENOM" id="CLU_3342429_0_0_4"/>
<sequence length="37" mass="3865">MRLASGKLLELCLFALDVLPAIGHAKVLAAFLSLPAT</sequence>
<protein>
    <submittedName>
        <fullName evidence="1">Uncharacterized protein</fullName>
    </submittedName>
</protein>